<keyword evidence="1" id="KW-0472">Membrane</keyword>
<reference evidence="2" key="1">
    <citation type="journal article" date="2014" name="Front. Microbiol.">
        <title>High frequency of phylogenetically diverse reductive dehalogenase-homologous genes in deep subseafloor sedimentary metagenomes.</title>
        <authorList>
            <person name="Kawai M."/>
            <person name="Futagami T."/>
            <person name="Toyoda A."/>
            <person name="Takaki Y."/>
            <person name="Nishi S."/>
            <person name="Hori S."/>
            <person name="Arai W."/>
            <person name="Tsubouchi T."/>
            <person name="Morono Y."/>
            <person name="Uchiyama I."/>
            <person name="Ito T."/>
            <person name="Fujiyama A."/>
            <person name="Inagaki F."/>
            <person name="Takami H."/>
        </authorList>
    </citation>
    <scope>NUCLEOTIDE SEQUENCE</scope>
    <source>
        <strain evidence="2">Expedition CK06-06</strain>
    </source>
</reference>
<keyword evidence="1" id="KW-0812">Transmembrane</keyword>
<gene>
    <name evidence="2" type="ORF">S03H2_14037</name>
</gene>
<evidence type="ECO:0000313" key="2">
    <source>
        <dbReference type="EMBL" id="GAH41536.1"/>
    </source>
</evidence>
<evidence type="ECO:0000256" key="1">
    <source>
        <dbReference type="SAM" id="Phobius"/>
    </source>
</evidence>
<organism evidence="2">
    <name type="scientific">marine sediment metagenome</name>
    <dbReference type="NCBI Taxonomy" id="412755"/>
    <lineage>
        <taxon>unclassified sequences</taxon>
        <taxon>metagenomes</taxon>
        <taxon>ecological metagenomes</taxon>
    </lineage>
</organism>
<sequence length="88" mass="10722">MDKGKVIRYSVIGSIYNLFLSALVYIVDWVNDEFFQFQWQNWDLASWWLFIASNLVIFGVLLFLAPYFERLLYYKLDKIQKRLNKKEK</sequence>
<feature type="transmembrane region" description="Helical" evidence="1">
    <location>
        <begin position="47"/>
        <end position="68"/>
    </location>
</feature>
<keyword evidence="1" id="KW-1133">Transmembrane helix</keyword>
<dbReference type="AlphaFoldDB" id="X1F7E7"/>
<dbReference type="EMBL" id="BARU01007120">
    <property type="protein sequence ID" value="GAH41536.1"/>
    <property type="molecule type" value="Genomic_DNA"/>
</dbReference>
<protein>
    <submittedName>
        <fullName evidence="2">Uncharacterized protein</fullName>
    </submittedName>
</protein>
<comment type="caution">
    <text evidence="2">The sequence shown here is derived from an EMBL/GenBank/DDBJ whole genome shotgun (WGS) entry which is preliminary data.</text>
</comment>
<proteinExistence type="predicted"/>
<feature type="transmembrane region" description="Helical" evidence="1">
    <location>
        <begin position="7"/>
        <end position="27"/>
    </location>
</feature>
<accession>X1F7E7</accession>
<name>X1F7E7_9ZZZZ</name>